<dbReference type="Proteomes" id="UP001328107">
    <property type="component" value="Unassembled WGS sequence"/>
</dbReference>
<evidence type="ECO:0000313" key="2">
    <source>
        <dbReference type="Proteomes" id="UP001328107"/>
    </source>
</evidence>
<comment type="caution">
    <text evidence="1">The sequence shown here is derived from an EMBL/GenBank/DDBJ whole genome shotgun (WGS) entry which is preliminary data.</text>
</comment>
<dbReference type="EMBL" id="BTRK01000001">
    <property type="protein sequence ID" value="GMR31048.1"/>
    <property type="molecule type" value="Genomic_DNA"/>
</dbReference>
<organism evidence="1 2">
    <name type="scientific">Pristionchus mayeri</name>
    <dbReference type="NCBI Taxonomy" id="1317129"/>
    <lineage>
        <taxon>Eukaryota</taxon>
        <taxon>Metazoa</taxon>
        <taxon>Ecdysozoa</taxon>
        <taxon>Nematoda</taxon>
        <taxon>Chromadorea</taxon>
        <taxon>Rhabditida</taxon>
        <taxon>Rhabditina</taxon>
        <taxon>Diplogasteromorpha</taxon>
        <taxon>Diplogasteroidea</taxon>
        <taxon>Neodiplogasteridae</taxon>
        <taxon>Pristionchus</taxon>
    </lineage>
</organism>
<feature type="non-terminal residue" evidence="1">
    <location>
        <position position="1"/>
    </location>
</feature>
<sequence length="215" mass="25189">SLAKEIMDGAKFRSFEISDISEVTSDFEIADTIVDDLRETYGIEYTVPTDIYLLNREIHAFLDAPKEERMEIWEGKRKHHKNGPFVFLMDLLKKLKKIKQRELDRFDIMEEEKRILNSDHHGDFFLVWIFHIKPVVKLIKQNKPLFSKLNLVTEEAIAGHIQKTMEGIVDRWTSGNEPVEPEELFRRLEVTGLDVAALRRGEIDIIGNRINRDEL</sequence>
<protein>
    <submittedName>
        <fullName evidence="1">Uncharacterized protein</fullName>
    </submittedName>
</protein>
<keyword evidence="2" id="KW-1185">Reference proteome</keyword>
<name>A0AAN4Z339_9BILA</name>
<dbReference type="AlphaFoldDB" id="A0AAN4Z339"/>
<gene>
    <name evidence="1" type="ORF">PMAYCL1PPCAC_01243</name>
</gene>
<evidence type="ECO:0000313" key="1">
    <source>
        <dbReference type="EMBL" id="GMR31048.1"/>
    </source>
</evidence>
<reference evidence="2" key="1">
    <citation type="submission" date="2022-10" db="EMBL/GenBank/DDBJ databases">
        <title>Genome assembly of Pristionchus species.</title>
        <authorList>
            <person name="Yoshida K."/>
            <person name="Sommer R.J."/>
        </authorList>
    </citation>
    <scope>NUCLEOTIDE SEQUENCE [LARGE SCALE GENOMIC DNA]</scope>
    <source>
        <strain evidence="2">RS5460</strain>
    </source>
</reference>
<accession>A0AAN4Z339</accession>
<proteinExistence type="predicted"/>